<protein>
    <submittedName>
        <fullName evidence="4">Short-chain dehydrogenase</fullName>
    </submittedName>
</protein>
<accession>A0A1T4LZG5</accession>
<dbReference type="PANTHER" id="PTHR43669:SF12">
    <property type="entry name" value="BLR5618 PROTEIN"/>
    <property type="match status" value="1"/>
</dbReference>
<dbReference type="AlphaFoldDB" id="A0A1T4LZG5"/>
<dbReference type="GO" id="GO:0016491">
    <property type="term" value="F:oxidoreductase activity"/>
    <property type="evidence" value="ECO:0007669"/>
    <property type="project" value="UniProtKB-KW"/>
</dbReference>
<dbReference type="RefSeq" id="WP_078756860.1">
    <property type="nucleotide sequence ID" value="NZ_FUXP01000001.1"/>
</dbReference>
<keyword evidence="5" id="KW-1185">Reference proteome</keyword>
<evidence type="ECO:0000313" key="4">
    <source>
        <dbReference type="EMBL" id="SJZ60045.1"/>
    </source>
</evidence>
<evidence type="ECO:0000256" key="3">
    <source>
        <dbReference type="SAM" id="MobiDB-lite"/>
    </source>
</evidence>
<comment type="similarity">
    <text evidence="1">Belongs to the short-chain dehydrogenases/reductases (SDR) family.</text>
</comment>
<keyword evidence="2" id="KW-0560">Oxidoreductase</keyword>
<evidence type="ECO:0000313" key="5">
    <source>
        <dbReference type="Proteomes" id="UP000190061"/>
    </source>
</evidence>
<dbReference type="Gene3D" id="3.40.50.720">
    <property type="entry name" value="NAD(P)-binding Rossmann-like Domain"/>
    <property type="match status" value="1"/>
</dbReference>
<dbReference type="PANTHER" id="PTHR43669">
    <property type="entry name" value="5-KETO-D-GLUCONATE 5-REDUCTASE"/>
    <property type="match status" value="1"/>
</dbReference>
<sequence length="274" mass="28330">MKPLFIVLGATGGIGRAVVRAALAAGYPVAAVARREDGLASLRTEHGHSPITLVPGSVATDAQASALAEDLRALDRPIAGIVASVCGTAGACRGRVLDQSSSLLQGKLEADLLPHLAAARHLLPLLVEAGRGGYLMVGGPGSERPWAGYGHRSIAAAALRMLAMVLHDEARALSVRVQLLTVDLPVATEHNQAHAGSQWPRAQTIAEHAVALVTRSGADEAVVHYPRQSPSISTSSFGPGSEQPPADARCQSLADIRALLGRFSLAGSNKDQPS</sequence>
<name>A0A1T4LZG5_9GAMM</name>
<evidence type="ECO:0000256" key="1">
    <source>
        <dbReference type="ARBA" id="ARBA00006484"/>
    </source>
</evidence>
<evidence type="ECO:0000256" key="2">
    <source>
        <dbReference type="ARBA" id="ARBA00023002"/>
    </source>
</evidence>
<gene>
    <name evidence="4" type="ORF">SAMN02745674_00216</name>
</gene>
<dbReference type="STRING" id="1122188.SAMN02745674_00216"/>
<dbReference type="InterPro" id="IPR002347">
    <property type="entry name" value="SDR_fam"/>
</dbReference>
<proteinExistence type="inferred from homology"/>
<dbReference type="EMBL" id="FUXP01000001">
    <property type="protein sequence ID" value="SJZ60045.1"/>
    <property type="molecule type" value="Genomic_DNA"/>
</dbReference>
<dbReference type="SUPFAM" id="SSF51735">
    <property type="entry name" value="NAD(P)-binding Rossmann-fold domains"/>
    <property type="match status" value="1"/>
</dbReference>
<dbReference type="OrthoDB" id="6028059at2"/>
<dbReference type="Proteomes" id="UP000190061">
    <property type="component" value="Unassembled WGS sequence"/>
</dbReference>
<dbReference type="InterPro" id="IPR036291">
    <property type="entry name" value="NAD(P)-bd_dom_sf"/>
</dbReference>
<organism evidence="4 5">
    <name type="scientific">Lysobacter spongiicola DSM 21749</name>
    <dbReference type="NCBI Taxonomy" id="1122188"/>
    <lineage>
        <taxon>Bacteria</taxon>
        <taxon>Pseudomonadati</taxon>
        <taxon>Pseudomonadota</taxon>
        <taxon>Gammaproteobacteria</taxon>
        <taxon>Lysobacterales</taxon>
        <taxon>Lysobacteraceae</taxon>
        <taxon>Novilysobacter</taxon>
    </lineage>
</organism>
<dbReference type="Pfam" id="PF00106">
    <property type="entry name" value="adh_short"/>
    <property type="match status" value="1"/>
</dbReference>
<feature type="region of interest" description="Disordered" evidence="3">
    <location>
        <begin position="228"/>
        <end position="248"/>
    </location>
</feature>
<feature type="compositionally biased region" description="Polar residues" evidence="3">
    <location>
        <begin position="228"/>
        <end position="238"/>
    </location>
</feature>
<reference evidence="4 5" key="1">
    <citation type="submission" date="2017-02" db="EMBL/GenBank/DDBJ databases">
        <authorList>
            <person name="Peterson S.W."/>
        </authorList>
    </citation>
    <scope>NUCLEOTIDE SEQUENCE [LARGE SCALE GENOMIC DNA]</scope>
    <source>
        <strain evidence="4 5">DSM 21749</strain>
    </source>
</reference>